<dbReference type="GO" id="GO:0006508">
    <property type="term" value="P:proteolysis"/>
    <property type="evidence" value="ECO:0007669"/>
    <property type="project" value="UniProtKB-KW"/>
</dbReference>
<dbReference type="InterPro" id="IPR003738">
    <property type="entry name" value="SRAP"/>
</dbReference>
<dbReference type="RefSeq" id="WP_139941830.1">
    <property type="nucleotide sequence ID" value="NZ_JBHSYP010000005.1"/>
</dbReference>
<evidence type="ECO:0000256" key="1">
    <source>
        <dbReference type="ARBA" id="ARBA00008136"/>
    </source>
</evidence>
<proteinExistence type="inferred from homology"/>
<dbReference type="PANTHER" id="PTHR13604:SF0">
    <property type="entry name" value="ABASIC SITE PROCESSING PROTEIN HMCES"/>
    <property type="match status" value="1"/>
</dbReference>
<dbReference type="SUPFAM" id="SSF143081">
    <property type="entry name" value="BB1717-like"/>
    <property type="match status" value="1"/>
</dbReference>
<dbReference type="EMBL" id="VFIY01000018">
    <property type="protein sequence ID" value="TPD57515.1"/>
    <property type="molecule type" value="Genomic_DNA"/>
</dbReference>
<gene>
    <name evidence="10" type="ORF">FIV46_15480</name>
</gene>
<keyword evidence="3" id="KW-0227">DNA damage</keyword>
<dbReference type="GO" id="GO:0016829">
    <property type="term" value="F:lyase activity"/>
    <property type="evidence" value="ECO:0007669"/>
    <property type="project" value="UniProtKB-KW"/>
</dbReference>
<comment type="caution">
    <text evidence="10">The sequence shown here is derived from an EMBL/GenBank/DDBJ whole genome shotgun (WGS) entry which is preliminary data.</text>
</comment>
<keyword evidence="2 8" id="KW-0645">Protease</keyword>
<protein>
    <recommendedName>
        <fullName evidence="8">Abasic site processing protein</fullName>
        <ecNumber evidence="8">3.4.-.-</ecNumber>
    </recommendedName>
</protein>
<dbReference type="Proteomes" id="UP000319148">
    <property type="component" value="Unassembled WGS sequence"/>
</dbReference>
<dbReference type="GO" id="GO:0008233">
    <property type="term" value="F:peptidase activity"/>
    <property type="evidence" value="ECO:0007669"/>
    <property type="project" value="UniProtKB-KW"/>
</dbReference>
<dbReference type="AlphaFoldDB" id="A0A501PBA7"/>
<dbReference type="Gene3D" id="3.90.1680.10">
    <property type="entry name" value="SOS response associated peptidase-like"/>
    <property type="match status" value="1"/>
</dbReference>
<dbReference type="OrthoDB" id="9782620at2"/>
<evidence type="ECO:0000256" key="9">
    <source>
        <dbReference type="SAM" id="MobiDB-lite"/>
    </source>
</evidence>
<evidence type="ECO:0000256" key="4">
    <source>
        <dbReference type="ARBA" id="ARBA00022801"/>
    </source>
</evidence>
<evidence type="ECO:0000256" key="8">
    <source>
        <dbReference type="RuleBase" id="RU364100"/>
    </source>
</evidence>
<name>A0A501PBA7_9PROT</name>
<evidence type="ECO:0000256" key="2">
    <source>
        <dbReference type="ARBA" id="ARBA00022670"/>
    </source>
</evidence>
<evidence type="ECO:0000313" key="10">
    <source>
        <dbReference type="EMBL" id="TPD57515.1"/>
    </source>
</evidence>
<evidence type="ECO:0000256" key="7">
    <source>
        <dbReference type="ARBA" id="ARBA00023239"/>
    </source>
</evidence>
<evidence type="ECO:0000256" key="5">
    <source>
        <dbReference type="ARBA" id="ARBA00023124"/>
    </source>
</evidence>
<dbReference type="Pfam" id="PF02586">
    <property type="entry name" value="SRAP"/>
    <property type="match status" value="1"/>
</dbReference>
<dbReference type="GO" id="GO:0106300">
    <property type="term" value="P:protein-DNA covalent cross-linking repair"/>
    <property type="evidence" value="ECO:0007669"/>
    <property type="project" value="InterPro"/>
</dbReference>
<keyword evidence="11" id="KW-1185">Reference proteome</keyword>
<dbReference type="GO" id="GO:0003697">
    <property type="term" value="F:single-stranded DNA binding"/>
    <property type="evidence" value="ECO:0007669"/>
    <property type="project" value="InterPro"/>
</dbReference>
<keyword evidence="6" id="KW-0238">DNA-binding</keyword>
<evidence type="ECO:0000256" key="3">
    <source>
        <dbReference type="ARBA" id="ARBA00022763"/>
    </source>
</evidence>
<evidence type="ECO:0000256" key="6">
    <source>
        <dbReference type="ARBA" id="ARBA00023125"/>
    </source>
</evidence>
<dbReference type="EC" id="3.4.-.-" evidence="8"/>
<feature type="region of interest" description="Disordered" evidence="9">
    <location>
        <begin position="234"/>
        <end position="258"/>
    </location>
</feature>
<reference evidence="11" key="1">
    <citation type="submission" date="2019-06" db="EMBL/GenBank/DDBJ databases">
        <title>The complete genome of Emcibacter congregatus ZYLT.</title>
        <authorList>
            <person name="Zhao Z."/>
        </authorList>
    </citation>
    <scope>NUCLEOTIDE SEQUENCE [LARGE SCALE GENOMIC DNA]</scope>
    <source>
        <strain evidence="11">MCCC 1A06723</strain>
    </source>
</reference>
<keyword evidence="7" id="KW-0456">Lyase</keyword>
<accession>A0A501PBA7</accession>
<dbReference type="PANTHER" id="PTHR13604">
    <property type="entry name" value="DC12-RELATED"/>
    <property type="match status" value="1"/>
</dbReference>
<keyword evidence="5" id="KW-0190">Covalent protein-DNA linkage</keyword>
<organism evidence="10 11">
    <name type="scientific">Emcibacter nanhaiensis</name>
    <dbReference type="NCBI Taxonomy" id="1505037"/>
    <lineage>
        <taxon>Bacteria</taxon>
        <taxon>Pseudomonadati</taxon>
        <taxon>Pseudomonadota</taxon>
        <taxon>Alphaproteobacteria</taxon>
        <taxon>Emcibacterales</taxon>
        <taxon>Emcibacteraceae</taxon>
        <taxon>Emcibacter</taxon>
    </lineage>
</organism>
<comment type="similarity">
    <text evidence="1 8">Belongs to the SOS response-associated peptidase family.</text>
</comment>
<sequence>MCGRYSLASEAYKKFLEYMGLTDKTPAGEPRVPSRFNIAPLQPIPVIRLSGSDKDQAILPDAPLPPKEVALMRWGLVPNWARELQKGKPLINARSETIADKPSFRSPFRRRRCLVPADGFYEWKRSKASVKASPVPYHICLPDHEPFAFAGIWEIWMGPHGDDWLESVSIVTKPATGKIRDIHDRMPVMPHPDDYDLWLRPSDPPDRHIFDKLSTALEDRLDYYRVSPYVNSARHDGPACREPATGREEDDKGQFGLF</sequence>
<keyword evidence="4 8" id="KW-0378">Hydrolase</keyword>
<dbReference type="InterPro" id="IPR036590">
    <property type="entry name" value="SRAP-like"/>
</dbReference>
<evidence type="ECO:0000313" key="11">
    <source>
        <dbReference type="Proteomes" id="UP000319148"/>
    </source>
</evidence>